<reference evidence="13 14" key="1">
    <citation type="submission" date="2017-07" db="EMBL/GenBank/DDBJ databases">
        <title>Sandarakinorhabdus cyanobacteriorum sp. nov., a novel bacterium isolated from cyanobacterial aggregates in a eutrophic lake.</title>
        <authorList>
            <person name="Cai H."/>
        </authorList>
    </citation>
    <scope>NUCLEOTIDE SEQUENCE [LARGE SCALE GENOMIC DNA]</scope>
    <source>
        <strain evidence="13 14">TH057</strain>
    </source>
</reference>
<keyword evidence="14" id="KW-1185">Reference proteome</keyword>
<dbReference type="Proteomes" id="UP000216991">
    <property type="component" value="Unassembled WGS sequence"/>
</dbReference>
<dbReference type="InterPro" id="IPR012910">
    <property type="entry name" value="Plug_dom"/>
</dbReference>
<dbReference type="PANTHER" id="PTHR32552">
    <property type="entry name" value="FERRICHROME IRON RECEPTOR-RELATED"/>
    <property type="match status" value="1"/>
</dbReference>
<evidence type="ECO:0000259" key="12">
    <source>
        <dbReference type="Pfam" id="PF07715"/>
    </source>
</evidence>
<organism evidence="13 14">
    <name type="scientific">Sandarakinorhabdus cyanobacteriorum</name>
    <dbReference type="NCBI Taxonomy" id="1981098"/>
    <lineage>
        <taxon>Bacteria</taxon>
        <taxon>Pseudomonadati</taxon>
        <taxon>Pseudomonadota</taxon>
        <taxon>Alphaproteobacteria</taxon>
        <taxon>Sphingomonadales</taxon>
        <taxon>Sphingosinicellaceae</taxon>
        <taxon>Sandarakinorhabdus</taxon>
    </lineage>
</organism>
<dbReference type="GO" id="GO:0006826">
    <property type="term" value="P:iron ion transport"/>
    <property type="evidence" value="ECO:0007669"/>
    <property type="project" value="UniProtKB-KW"/>
</dbReference>
<dbReference type="GO" id="GO:0009279">
    <property type="term" value="C:cell outer membrane"/>
    <property type="evidence" value="ECO:0007669"/>
    <property type="project" value="UniProtKB-SubCell"/>
</dbReference>
<comment type="caution">
    <text evidence="13">The sequence shown here is derived from an EMBL/GenBank/DDBJ whole genome shotgun (WGS) entry which is preliminary data.</text>
</comment>
<evidence type="ECO:0000256" key="1">
    <source>
        <dbReference type="ARBA" id="ARBA00004571"/>
    </source>
</evidence>
<evidence type="ECO:0000256" key="8">
    <source>
        <dbReference type="ARBA" id="ARBA00023077"/>
    </source>
</evidence>
<evidence type="ECO:0000256" key="3">
    <source>
        <dbReference type="ARBA" id="ARBA00022452"/>
    </source>
</evidence>
<gene>
    <name evidence="13" type="ORF">CHU93_00685</name>
</gene>
<comment type="subcellular location">
    <subcellularLocation>
        <location evidence="1 11">Cell outer membrane</location>
        <topology evidence="1 11">Multi-pass membrane protein</topology>
    </subcellularLocation>
</comment>
<evidence type="ECO:0000313" key="13">
    <source>
        <dbReference type="EMBL" id="OYQ37103.1"/>
    </source>
</evidence>
<evidence type="ECO:0000256" key="5">
    <source>
        <dbReference type="ARBA" id="ARBA00022692"/>
    </source>
</evidence>
<keyword evidence="5 11" id="KW-0812">Transmembrane</keyword>
<dbReference type="AlphaFoldDB" id="A0A255Z6D4"/>
<evidence type="ECO:0000256" key="11">
    <source>
        <dbReference type="PROSITE-ProRule" id="PRU01360"/>
    </source>
</evidence>
<feature type="non-terminal residue" evidence="13">
    <location>
        <position position="346"/>
    </location>
</feature>
<keyword evidence="3 11" id="KW-1134">Transmembrane beta strand</keyword>
<keyword evidence="10 11" id="KW-0998">Cell outer membrane</keyword>
<dbReference type="SUPFAM" id="SSF56935">
    <property type="entry name" value="Porins"/>
    <property type="match status" value="1"/>
</dbReference>
<keyword evidence="2 11" id="KW-0813">Transport</keyword>
<dbReference type="InterPro" id="IPR036942">
    <property type="entry name" value="Beta-barrel_TonB_sf"/>
</dbReference>
<dbReference type="InterPro" id="IPR039426">
    <property type="entry name" value="TonB-dep_rcpt-like"/>
</dbReference>
<proteinExistence type="inferred from homology"/>
<dbReference type="Pfam" id="PF07715">
    <property type="entry name" value="Plug"/>
    <property type="match status" value="1"/>
</dbReference>
<feature type="domain" description="TonB-dependent receptor plug" evidence="12">
    <location>
        <begin position="30"/>
        <end position="137"/>
    </location>
</feature>
<dbReference type="EMBL" id="NOXT01000034">
    <property type="protein sequence ID" value="OYQ37103.1"/>
    <property type="molecule type" value="Genomic_DNA"/>
</dbReference>
<evidence type="ECO:0000256" key="2">
    <source>
        <dbReference type="ARBA" id="ARBA00022448"/>
    </source>
</evidence>
<dbReference type="PANTHER" id="PTHR32552:SF81">
    <property type="entry name" value="TONB-DEPENDENT OUTER MEMBRANE RECEPTOR"/>
    <property type="match status" value="1"/>
</dbReference>
<protein>
    <recommendedName>
        <fullName evidence="12">TonB-dependent receptor plug domain-containing protein</fullName>
    </recommendedName>
</protein>
<evidence type="ECO:0000256" key="9">
    <source>
        <dbReference type="ARBA" id="ARBA00023136"/>
    </source>
</evidence>
<evidence type="ECO:0000256" key="6">
    <source>
        <dbReference type="ARBA" id="ARBA00023004"/>
    </source>
</evidence>
<name>A0A255Z6D4_9SPHN</name>
<accession>A0A255Z6D4</accession>
<keyword evidence="6" id="KW-0408">Iron</keyword>
<keyword evidence="9 11" id="KW-0472">Membrane</keyword>
<sequence length="346" mass="36539">MPSVAAAQDGGAPPDVEEIVVTAQRRDQSLADVPISVTAVSGAKLAQAQVRDAGDLTALAPGLAGKPQGLGTPVFSIRGISTNSVGIGGESSVGVFWDEGYLGRLESANIPFFDIERVEVLKGPQSTLFGRNASAGAISVTSRRPTFDSDANLTASYASFNSIELSGGLTAPVTNDLSLRIAGLYRDRGGTERNMLLDRTEGGGKTTAVRGIVLLEPSSGFKLTAIVNYVRDNGGGFPSQTTDPTLAAAGGVTSDPFDGRHATNVATFENRRLWSGNLQAYWELSDSLTLKSITTALSTRLDREFDVDGSAVPLLNARFRDYRNKTFGQEVRDRVPPRGVTAAVWS</sequence>
<evidence type="ECO:0000256" key="10">
    <source>
        <dbReference type="ARBA" id="ARBA00023237"/>
    </source>
</evidence>
<evidence type="ECO:0000256" key="7">
    <source>
        <dbReference type="ARBA" id="ARBA00023065"/>
    </source>
</evidence>
<evidence type="ECO:0000256" key="4">
    <source>
        <dbReference type="ARBA" id="ARBA00022496"/>
    </source>
</evidence>
<comment type="similarity">
    <text evidence="11">Belongs to the TonB-dependent receptor family.</text>
</comment>
<dbReference type="PROSITE" id="PS52016">
    <property type="entry name" value="TONB_DEPENDENT_REC_3"/>
    <property type="match status" value="1"/>
</dbReference>
<keyword evidence="4" id="KW-0410">Iron transport</keyword>
<evidence type="ECO:0000313" key="14">
    <source>
        <dbReference type="Proteomes" id="UP000216991"/>
    </source>
</evidence>
<keyword evidence="7" id="KW-0406">Ion transport</keyword>
<dbReference type="Gene3D" id="2.40.170.20">
    <property type="entry name" value="TonB-dependent receptor, beta-barrel domain"/>
    <property type="match status" value="1"/>
</dbReference>
<keyword evidence="8" id="KW-0798">TonB box</keyword>